<gene>
    <name evidence="1" type="ORF">HT578_08135</name>
</gene>
<keyword evidence="2" id="KW-1185">Reference proteome</keyword>
<reference evidence="1 2" key="1">
    <citation type="journal article" date="2021" name="Int. J. Syst. Evol. Microbiol.">
        <title>Novosphingobium decolorationis sp. nov., an aniline blue-decolourizing bacterium isolated from East Pacific sediment.</title>
        <authorList>
            <person name="Chen X."/>
            <person name="Dong B."/>
            <person name="Chen T."/>
            <person name="Ren N."/>
            <person name="Wang J."/>
            <person name="Xu Y."/>
            <person name="Yang J."/>
            <person name="Zhu S."/>
            <person name="Chen J."/>
        </authorList>
    </citation>
    <scope>NUCLEOTIDE SEQUENCE [LARGE SCALE GENOMIC DNA]</scope>
    <source>
        <strain evidence="1 2">502str22</strain>
    </source>
</reference>
<dbReference type="RefSeq" id="WP_144400903.1">
    <property type="nucleotide sequence ID" value="NZ_CP054856.1"/>
</dbReference>
<proteinExistence type="predicted"/>
<sequence length="83" mass="9793">MTRILFPKTSRLCREIIFFSRRHRLAESAVEEKQFAQFSIKKQIFCNAIGFPNREVLLFLQHKQGAWHIRAAMPDGTILPLRH</sequence>
<protein>
    <submittedName>
        <fullName evidence="1">Uncharacterized protein</fullName>
    </submittedName>
</protein>
<evidence type="ECO:0000313" key="2">
    <source>
        <dbReference type="Proteomes" id="UP000677126"/>
    </source>
</evidence>
<dbReference type="EMBL" id="CP054856">
    <property type="protein sequence ID" value="QVM83666.1"/>
    <property type="molecule type" value="Genomic_DNA"/>
</dbReference>
<organism evidence="1 2">
    <name type="scientific">Novosphingobium decolorationis</name>
    <dbReference type="NCBI Taxonomy" id="2698673"/>
    <lineage>
        <taxon>Bacteria</taxon>
        <taxon>Pseudomonadati</taxon>
        <taxon>Pseudomonadota</taxon>
        <taxon>Alphaproteobacteria</taxon>
        <taxon>Sphingomonadales</taxon>
        <taxon>Sphingomonadaceae</taxon>
        <taxon>Novosphingobium</taxon>
    </lineage>
</organism>
<dbReference type="Proteomes" id="UP000677126">
    <property type="component" value="Chromosome"/>
</dbReference>
<name>A0ABX8E624_9SPHN</name>
<evidence type="ECO:0000313" key="1">
    <source>
        <dbReference type="EMBL" id="QVM83666.1"/>
    </source>
</evidence>
<accession>A0ABX8E624</accession>